<dbReference type="RefSeq" id="WP_066448377.1">
    <property type="nucleotide sequence ID" value="NZ_CP014226.1"/>
</dbReference>
<gene>
    <name evidence="2" type="ORF">LOKO_02006</name>
</gene>
<keyword evidence="3" id="KW-1185">Reference proteome</keyword>
<dbReference type="Pfam" id="PF06055">
    <property type="entry name" value="ExoD"/>
    <property type="match status" value="1"/>
</dbReference>
<evidence type="ECO:0000313" key="3">
    <source>
        <dbReference type="Proteomes" id="UP000063387"/>
    </source>
</evidence>
<dbReference type="PANTHER" id="PTHR41795:SF1">
    <property type="entry name" value="EXOPOLYSACCHARIDE SYNTHESIS PROTEIN"/>
    <property type="match status" value="1"/>
</dbReference>
<dbReference type="Proteomes" id="UP000063387">
    <property type="component" value="Chromosome"/>
</dbReference>
<dbReference type="PATRIC" id="fig|507626.3.peg.2001"/>
<organism evidence="2 3">
    <name type="scientific">Halomonas chromatireducens</name>
    <dbReference type="NCBI Taxonomy" id="507626"/>
    <lineage>
        <taxon>Bacteria</taxon>
        <taxon>Pseudomonadati</taxon>
        <taxon>Pseudomonadota</taxon>
        <taxon>Gammaproteobacteria</taxon>
        <taxon>Oceanospirillales</taxon>
        <taxon>Halomonadaceae</taxon>
        <taxon>Halomonas</taxon>
    </lineage>
</organism>
<feature type="transmembrane region" description="Helical" evidence="1">
    <location>
        <begin position="177"/>
        <end position="197"/>
    </location>
</feature>
<sequence>MEEEPREPHNLAELIDVIEAIESPSGRISFDEVLEAAGRRSFGPLLLLAGLVTLIPVISGIPGVPSLMGLFTLLVCVQMLIGRRTFWLPAWLRNRTVDSNKVRKGLKWMHKPAHLVDRMLYRRLSFMVGKSSMQLIAVACLMLALAMLPMEFVPFSANLAGVALTLFGLALIARDGVLAIIGFLVWGTILAGIIHYLI</sequence>
<feature type="transmembrane region" description="Helical" evidence="1">
    <location>
        <begin position="124"/>
        <end position="146"/>
    </location>
</feature>
<keyword evidence="1" id="KW-1133">Transmembrane helix</keyword>
<dbReference type="KEGG" id="hco:LOKO_02006"/>
<name>A0A120JW33_9GAMM</name>
<accession>A0A120JW33</accession>
<evidence type="ECO:0000256" key="1">
    <source>
        <dbReference type="SAM" id="Phobius"/>
    </source>
</evidence>
<dbReference type="AlphaFoldDB" id="A0A120JW33"/>
<evidence type="ECO:0000313" key="2">
    <source>
        <dbReference type="EMBL" id="AMD01073.1"/>
    </source>
</evidence>
<proteinExistence type="predicted"/>
<dbReference type="InterPro" id="IPR010331">
    <property type="entry name" value="ExoD"/>
</dbReference>
<dbReference type="PANTHER" id="PTHR41795">
    <property type="entry name" value="EXOPOLYSACCHARIDE SYNTHESIS PROTEIN"/>
    <property type="match status" value="1"/>
</dbReference>
<keyword evidence="1" id="KW-0472">Membrane</keyword>
<protein>
    <submittedName>
        <fullName evidence="2">Exopolysaccharide synthesis, ExoD</fullName>
    </submittedName>
</protein>
<dbReference type="STRING" id="507626.LOKO_02006"/>
<reference evidence="2 3" key="1">
    <citation type="journal article" date="2016" name="Genome Announc.">
        <title>Draft Genome Sequence of 'Halomonas chromatireducens' Strain AGD 8-3, a Haloalkaliphilic Chromate- and Selenite-Reducing Gammaproteobacterium.</title>
        <authorList>
            <person name="Sharko F.S."/>
            <person name="Shapovalova A.A."/>
            <person name="Tsygankova S.V."/>
            <person name="Komova A.V."/>
            <person name="Boulygina E.S."/>
            <person name="Teslyuk A.B."/>
            <person name="Gotovtsev P.M."/>
            <person name="Namsaraev Z.B."/>
            <person name="Khijniak T.V."/>
            <person name="Nedoluzhko A.V."/>
            <person name="Vasilov R.G."/>
        </authorList>
    </citation>
    <scope>NUCLEOTIDE SEQUENCE [LARGE SCALE GENOMIC DNA]</scope>
    <source>
        <strain evidence="2 3">AGD 8-3</strain>
    </source>
</reference>
<feature type="transmembrane region" description="Helical" evidence="1">
    <location>
        <begin position="152"/>
        <end position="172"/>
    </location>
</feature>
<dbReference type="OrthoDB" id="8635607at2"/>
<dbReference type="PIRSF" id="PIRSF033239">
    <property type="entry name" value="ExoD"/>
    <property type="match status" value="1"/>
</dbReference>
<reference evidence="2 3" key="2">
    <citation type="submission" date="2016-02" db="EMBL/GenBank/DDBJ databases">
        <authorList>
            <person name="Wen L."/>
            <person name="He K."/>
            <person name="Yang H."/>
        </authorList>
    </citation>
    <scope>NUCLEOTIDE SEQUENCE [LARGE SCALE GENOMIC DNA]</scope>
    <source>
        <strain evidence="2 3">AGD 8-3</strain>
    </source>
</reference>
<dbReference type="EMBL" id="CP014226">
    <property type="protein sequence ID" value="AMD01073.1"/>
    <property type="molecule type" value="Genomic_DNA"/>
</dbReference>
<keyword evidence="1" id="KW-0812">Transmembrane</keyword>